<dbReference type="OrthoDB" id="4869816at2759"/>
<evidence type="ECO:0000313" key="2">
    <source>
        <dbReference type="Proteomes" id="UP000606974"/>
    </source>
</evidence>
<evidence type="ECO:0000313" key="1">
    <source>
        <dbReference type="EMBL" id="KAF7503597.1"/>
    </source>
</evidence>
<comment type="caution">
    <text evidence="1">The sequence shown here is derived from an EMBL/GenBank/DDBJ whole genome shotgun (WGS) entry which is preliminary data.</text>
</comment>
<dbReference type="AlphaFoldDB" id="A0A8H7A9K2"/>
<dbReference type="Proteomes" id="UP000606974">
    <property type="component" value="Unassembled WGS sequence"/>
</dbReference>
<organism evidence="1 2">
    <name type="scientific">Endocarpon pusillum</name>
    <dbReference type="NCBI Taxonomy" id="364733"/>
    <lineage>
        <taxon>Eukaryota</taxon>
        <taxon>Fungi</taxon>
        <taxon>Dikarya</taxon>
        <taxon>Ascomycota</taxon>
        <taxon>Pezizomycotina</taxon>
        <taxon>Eurotiomycetes</taxon>
        <taxon>Chaetothyriomycetidae</taxon>
        <taxon>Verrucariales</taxon>
        <taxon>Verrucariaceae</taxon>
        <taxon>Endocarpon</taxon>
    </lineage>
</organism>
<name>A0A8H7A9K2_9EURO</name>
<keyword evidence="2" id="KW-1185">Reference proteome</keyword>
<dbReference type="EMBL" id="JAACFV010000170">
    <property type="protein sequence ID" value="KAF7503597.1"/>
    <property type="molecule type" value="Genomic_DNA"/>
</dbReference>
<protein>
    <submittedName>
        <fullName evidence="1">Uncharacterized protein</fullName>
    </submittedName>
</protein>
<sequence>MSNETPWYYPPGWDRERMLNASDEESETLTQEQRDTFREGLRAHLGDAGLEDFRAESYLRWRQCEQMKEEAAAGVPRVRSPPPFLETMNLARERNGHEWPQWGFVVFRTTTTTTPDTDEGGWRAMKHRWDQMIDDQFQDDLALPGVREAKQKLRFLWVEGPELEGASPAVIASRYQAMDLPFGIVHNVCLCINQASMDSILNSPMPSQSSRRHRKKIPFVLAVTRSAKQPRPSLEVGDEDEDCQRECFRGHFNVAVEALLNHLFACTVDDMMDPDVLGSRVTGDDIWCNAWRDGIHKADAGYFYRGRGG</sequence>
<proteinExistence type="predicted"/>
<reference evidence="1" key="1">
    <citation type="submission" date="2020-02" db="EMBL/GenBank/DDBJ databases">
        <authorList>
            <person name="Palmer J.M."/>
        </authorList>
    </citation>
    <scope>NUCLEOTIDE SEQUENCE</scope>
    <source>
        <strain evidence="1">EPUS1.4</strain>
        <tissue evidence="1">Thallus</tissue>
    </source>
</reference>
<gene>
    <name evidence="1" type="ORF">GJ744_003580</name>
</gene>
<accession>A0A8H7A9K2</accession>